<dbReference type="AlphaFoldDB" id="A0A1F5WUB7"/>
<protein>
    <submittedName>
        <fullName evidence="2">Uncharacterized protein</fullName>
    </submittedName>
</protein>
<sequence>MVYNLILISLFIALAVIFLLGSFSEILAIAILLIGGASFILLIRNMRKLCQINKLMLWFIGAVIFDLIVMSIASYRVTLAGGGKLICYIFSRYHMRLL</sequence>
<accession>A0A1F5WUB7</accession>
<keyword evidence="1" id="KW-1133">Transmembrane helix</keyword>
<reference evidence="2 3" key="1">
    <citation type="journal article" date="2016" name="Nat. Commun.">
        <title>Thousands of microbial genomes shed light on interconnected biogeochemical processes in an aquifer system.</title>
        <authorList>
            <person name="Anantharaman K."/>
            <person name="Brown C.T."/>
            <person name="Hug L.A."/>
            <person name="Sharon I."/>
            <person name="Castelle C.J."/>
            <person name="Probst A.J."/>
            <person name="Thomas B.C."/>
            <person name="Singh A."/>
            <person name="Wilkins M.J."/>
            <person name="Karaoz U."/>
            <person name="Brodie E.L."/>
            <person name="Williams K.H."/>
            <person name="Hubbard S.S."/>
            <person name="Banfield J.F."/>
        </authorList>
    </citation>
    <scope>NUCLEOTIDE SEQUENCE [LARGE SCALE GENOMIC DNA]</scope>
</reference>
<name>A0A1F5WUB7_9BACT</name>
<comment type="caution">
    <text evidence="2">The sequence shown here is derived from an EMBL/GenBank/DDBJ whole genome shotgun (WGS) entry which is preliminary data.</text>
</comment>
<feature type="transmembrane region" description="Helical" evidence="1">
    <location>
        <begin position="5"/>
        <end position="20"/>
    </location>
</feature>
<dbReference type="EMBL" id="MFHI01000008">
    <property type="protein sequence ID" value="OGF79240.1"/>
    <property type="molecule type" value="Genomic_DNA"/>
</dbReference>
<dbReference type="Proteomes" id="UP000178425">
    <property type="component" value="Unassembled WGS sequence"/>
</dbReference>
<evidence type="ECO:0000256" key="1">
    <source>
        <dbReference type="SAM" id="Phobius"/>
    </source>
</evidence>
<keyword evidence="1" id="KW-0472">Membrane</keyword>
<organism evidence="2 3">
    <name type="scientific">Candidatus Giovannonibacteria bacterium RIFCSPHIGHO2_02_43_13</name>
    <dbReference type="NCBI Taxonomy" id="1798330"/>
    <lineage>
        <taxon>Bacteria</taxon>
        <taxon>Candidatus Giovannoniibacteriota</taxon>
    </lineage>
</organism>
<keyword evidence="1" id="KW-0812">Transmembrane</keyword>
<gene>
    <name evidence="2" type="ORF">A2W54_02045</name>
</gene>
<proteinExistence type="predicted"/>
<feature type="transmembrane region" description="Helical" evidence="1">
    <location>
        <begin position="26"/>
        <end position="43"/>
    </location>
</feature>
<evidence type="ECO:0000313" key="3">
    <source>
        <dbReference type="Proteomes" id="UP000178425"/>
    </source>
</evidence>
<evidence type="ECO:0000313" key="2">
    <source>
        <dbReference type="EMBL" id="OGF79240.1"/>
    </source>
</evidence>
<feature type="transmembrane region" description="Helical" evidence="1">
    <location>
        <begin position="55"/>
        <end position="75"/>
    </location>
</feature>